<dbReference type="AlphaFoldDB" id="A0A9P6Y9M9"/>
<dbReference type="OrthoDB" id="2258064at2759"/>
<feature type="compositionally biased region" description="Polar residues" evidence="2">
    <location>
        <begin position="1"/>
        <end position="10"/>
    </location>
</feature>
<feature type="compositionally biased region" description="Basic and acidic residues" evidence="2">
    <location>
        <begin position="765"/>
        <end position="774"/>
    </location>
</feature>
<evidence type="ECO:0000256" key="1">
    <source>
        <dbReference type="SAM" id="Coils"/>
    </source>
</evidence>
<comment type="caution">
    <text evidence="3">The sequence shown here is derived from an EMBL/GenBank/DDBJ whole genome shotgun (WGS) entry which is preliminary data.</text>
</comment>
<organism evidence="3 4">
    <name type="scientific">Rhizopus oryzae</name>
    <name type="common">Mucormycosis agent</name>
    <name type="synonym">Rhizopus arrhizus var. delemar</name>
    <dbReference type="NCBI Taxonomy" id="64495"/>
    <lineage>
        <taxon>Eukaryota</taxon>
        <taxon>Fungi</taxon>
        <taxon>Fungi incertae sedis</taxon>
        <taxon>Mucoromycota</taxon>
        <taxon>Mucoromycotina</taxon>
        <taxon>Mucoromycetes</taxon>
        <taxon>Mucorales</taxon>
        <taxon>Mucorineae</taxon>
        <taxon>Rhizopodaceae</taxon>
        <taxon>Rhizopus</taxon>
    </lineage>
</organism>
<feature type="compositionally biased region" description="Polar residues" evidence="2">
    <location>
        <begin position="586"/>
        <end position="597"/>
    </location>
</feature>
<feature type="compositionally biased region" description="Polar residues" evidence="2">
    <location>
        <begin position="100"/>
        <end position="126"/>
    </location>
</feature>
<dbReference type="Proteomes" id="UP000717996">
    <property type="component" value="Unassembled WGS sequence"/>
</dbReference>
<feature type="compositionally biased region" description="Basic and acidic residues" evidence="2">
    <location>
        <begin position="63"/>
        <end position="72"/>
    </location>
</feature>
<feature type="region of interest" description="Disordered" evidence="2">
    <location>
        <begin position="586"/>
        <end position="610"/>
    </location>
</feature>
<dbReference type="EMBL" id="JAANIT010001004">
    <property type="protein sequence ID" value="KAG1542875.1"/>
    <property type="molecule type" value="Genomic_DNA"/>
</dbReference>
<feature type="coiled-coil region" evidence="1">
    <location>
        <begin position="182"/>
        <end position="310"/>
    </location>
</feature>
<sequence length="809" mass="90640">MTSVTASEGDNSWLKKRSTVFNNTTDTTTKTNNNNVTTKTVDKELARLKNIGAVSSVWSSKFVQEDNPEKTRSASPPLSGRYSKLNMSPRPNANYVPLTGNRTSFNNNTPNSHNPRRPLSSNSNKDLSPGDKNSRPTSNRLTTGSVSSLELNDDSSHPDTKRSSSDSTSSNTEDAASLWFQCETLKSQYSQVNARLNKANEDIAFYKRQLENLGTSSKENLEAANEEKDKEVTSVRQLAKLIVKQHELLSEYEVSLENLRKSASQVNQSDGAKSEIDALRQELAGLYKMKDEMENSIASLKAELEMSYSQMRLMMVVSTEIQNEFESYKRKMNAEITTLLAEKQKEHQMEMEALEQKLTSSMDDQHRGTISDSRESQALRIEIKKLTAVIEEKDRLSKAASVESENALSIVQKQALELQELKAALRERDNATPSLSRSASGSTLKYLKDQIAELSRTIEQKDKIINKLENQMRTQRMNMDSQMIDLTQSILEKDALLLEFMSSRNNSTDSNIMCASPTTATFEPVKATDSKDATTAFYQRQNEARRQMSQVRDFMYTTSSDEEEEEEIQASYSTDEELTNPTNLFHHSSGKAASTITHNERGPQSPAETVSSYISFDSSDEEEEQVAEIKHFSYSSVLSQSTLSLHSHNSALVSTASQNERTEPKRNSSSNAAALSPYSAAKETSWPMPPPTPPPSEPLPPLPMAPAEDSVIPPPPRRGRSKTMVREEIPSPYITSIHKTNELPRIVPLQKDPILDTTLPVPPPPRKEVIKRVESPTQTHQSDRLPLNTKWMDDPESEEEEHWSEALSH</sequence>
<evidence type="ECO:0000313" key="4">
    <source>
        <dbReference type="Proteomes" id="UP000717996"/>
    </source>
</evidence>
<feature type="compositionally biased region" description="Low complexity" evidence="2">
    <location>
        <begin position="19"/>
        <end position="37"/>
    </location>
</feature>
<feature type="region of interest" description="Disordered" evidence="2">
    <location>
        <begin position="651"/>
        <end position="733"/>
    </location>
</feature>
<gene>
    <name evidence="3" type="ORF">G6F51_007015</name>
</gene>
<evidence type="ECO:0000256" key="2">
    <source>
        <dbReference type="SAM" id="MobiDB-lite"/>
    </source>
</evidence>
<keyword evidence="1" id="KW-0175">Coiled coil</keyword>
<proteinExistence type="predicted"/>
<feature type="compositionally biased region" description="Basic and acidic residues" evidence="2">
    <location>
        <begin position="154"/>
        <end position="164"/>
    </location>
</feature>
<evidence type="ECO:0000313" key="3">
    <source>
        <dbReference type="EMBL" id="KAG1542875.1"/>
    </source>
</evidence>
<name>A0A9P6Y9M9_RHIOR</name>
<feature type="coiled-coil region" evidence="1">
    <location>
        <begin position="408"/>
        <end position="485"/>
    </location>
</feature>
<protein>
    <submittedName>
        <fullName evidence="3">Uncharacterized protein</fullName>
    </submittedName>
</protein>
<feature type="region of interest" description="Disordered" evidence="2">
    <location>
        <begin position="754"/>
        <end position="809"/>
    </location>
</feature>
<feature type="region of interest" description="Disordered" evidence="2">
    <location>
        <begin position="62"/>
        <end position="173"/>
    </location>
</feature>
<reference evidence="3" key="1">
    <citation type="journal article" date="2020" name="Microb. Genom.">
        <title>Genetic diversity of clinical and environmental Mucorales isolates obtained from an investigation of mucormycosis cases among solid organ transplant recipients.</title>
        <authorList>
            <person name="Nguyen M.H."/>
            <person name="Kaul D."/>
            <person name="Muto C."/>
            <person name="Cheng S.J."/>
            <person name="Richter R.A."/>
            <person name="Bruno V.M."/>
            <person name="Liu G."/>
            <person name="Beyhan S."/>
            <person name="Sundermann A.J."/>
            <person name="Mounaud S."/>
            <person name="Pasculle A.W."/>
            <person name="Nierman W.C."/>
            <person name="Driscoll E."/>
            <person name="Cumbie R."/>
            <person name="Clancy C.J."/>
            <person name="Dupont C.L."/>
        </authorList>
    </citation>
    <scope>NUCLEOTIDE SEQUENCE</scope>
    <source>
        <strain evidence="3">GL16</strain>
    </source>
</reference>
<feature type="compositionally biased region" description="Pro residues" evidence="2">
    <location>
        <begin position="687"/>
        <end position="704"/>
    </location>
</feature>
<feature type="compositionally biased region" description="Polar residues" evidence="2">
    <location>
        <begin position="135"/>
        <end position="150"/>
    </location>
</feature>
<feature type="region of interest" description="Disordered" evidence="2">
    <location>
        <begin position="1"/>
        <end position="37"/>
    </location>
</feature>
<accession>A0A9P6Y9M9</accession>